<dbReference type="SMART" id="SM00304">
    <property type="entry name" value="HAMP"/>
    <property type="match status" value="1"/>
</dbReference>
<dbReference type="GO" id="GO:0016020">
    <property type="term" value="C:membrane"/>
    <property type="evidence" value="ECO:0007669"/>
    <property type="project" value="UniProtKB-SubCell"/>
</dbReference>
<feature type="transmembrane region" description="Helical" evidence="11">
    <location>
        <begin position="182"/>
        <end position="205"/>
    </location>
</feature>
<feature type="domain" description="Histidine kinase" evidence="12">
    <location>
        <begin position="280"/>
        <end position="481"/>
    </location>
</feature>
<dbReference type="PROSITE" id="PS50885">
    <property type="entry name" value="HAMP"/>
    <property type="match status" value="1"/>
</dbReference>
<dbReference type="SMART" id="SM00388">
    <property type="entry name" value="HisKA"/>
    <property type="match status" value="1"/>
</dbReference>
<dbReference type="SUPFAM" id="SSF47384">
    <property type="entry name" value="Homodimeric domain of signal transducing histidine kinase"/>
    <property type="match status" value="1"/>
</dbReference>
<protein>
    <recommendedName>
        <fullName evidence="3">histidine kinase</fullName>
        <ecNumber evidence="3">2.7.13.3</ecNumber>
    </recommendedName>
</protein>
<name>A0A5C7SJF6_THASP</name>
<evidence type="ECO:0000259" key="12">
    <source>
        <dbReference type="PROSITE" id="PS50109"/>
    </source>
</evidence>
<evidence type="ECO:0000256" key="3">
    <source>
        <dbReference type="ARBA" id="ARBA00012438"/>
    </source>
</evidence>
<feature type="domain" description="HAMP" evidence="13">
    <location>
        <begin position="206"/>
        <end position="260"/>
    </location>
</feature>
<evidence type="ECO:0000256" key="7">
    <source>
        <dbReference type="ARBA" id="ARBA00022777"/>
    </source>
</evidence>
<dbReference type="InterPro" id="IPR004358">
    <property type="entry name" value="Sig_transdc_His_kin-like_C"/>
</dbReference>
<dbReference type="PANTHER" id="PTHR45436:SF5">
    <property type="entry name" value="SENSOR HISTIDINE KINASE TRCS"/>
    <property type="match status" value="1"/>
</dbReference>
<evidence type="ECO:0000313" key="15">
    <source>
        <dbReference type="Proteomes" id="UP000321192"/>
    </source>
</evidence>
<dbReference type="Pfam" id="PF00672">
    <property type="entry name" value="HAMP"/>
    <property type="match status" value="1"/>
</dbReference>
<dbReference type="InterPro" id="IPR005467">
    <property type="entry name" value="His_kinase_dom"/>
</dbReference>
<keyword evidence="9" id="KW-0902">Two-component regulatory system</keyword>
<evidence type="ECO:0000256" key="9">
    <source>
        <dbReference type="ARBA" id="ARBA00023012"/>
    </source>
</evidence>
<evidence type="ECO:0000313" key="14">
    <source>
        <dbReference type="EMBL" id="TXH83529.1"/>
    </source>
</evidence>
<keyword evidence="7 14" id="KW-0418">Kinase</keyword>
<evidence type="ECO:0000259" key="13">
    <source>
        <dbReference type="PROSITE" id="PS50885"/>
    </source>
</evidence>
<dbReference type="InterPro" id="IPR003661">
    <property type="entry name" value="HisK_dim/P_dom"/>
</dbReference>
<accession>A0A5C7SJF6</accession>
<keyword evidence="8 11" id="KW-1133">Transmembrane helix</keyword>
<dbReference type="EC" id="2.7.13.3" evidence="3"/>
<evidence type="ECO:0000256" key="1">
    <source>
        <dbReference type="ARBA" id="ARBA00000085"/>
    </source>
</evidence>
<evidence type="ECO:0000256" key="4">
    <source>
        <dbReference type="ARBA" id="ARBA00022553"/>
    </source>
</evidence>
<evidence type="ECO:0000256" key="5">
    <source>
        <dbReference type="ARBA" id="ARBA00022679"/>
    </source>
</evidence>
<dbReference type="SMART" id="SM00387">
    <property type="entry name" value="HATPase_c"/>
    <property type="match status" value="1"/>
</dbReference>
<comment type="catalytic activity">
    <reaction evidence="1">
        <text>ATP + protein L-histidine = ADP + protein N-phospho-L-histidine.</text>
        <dbReference type="EC" id="2.7.13.3"/>
    </reaction>
</comment>
<dbReference type="PANTHER" id="PTHR45436">
    <property type="entry name" value="SENSOR HISTIDINE KINASE YKOH"/>
    <property type="match status" value="1"/>
</dbReference>
<dbReference type="Gene3D" id="1.10.287.130">
    <property type="match status" value="1"/>
</dbReference>
<evidence type="ECO:0000256" key="11">
    <source>
        <dbReference type="SAM" id="Phobius"/>
    </source>
</evidence>
<organism evidence="14 15">
    <name type="scientific">Thauera aminoaromatica</name>
    <dbReference type="NCBI Taxonomy" id="164330"/>
    <lineage>
        <taxon>Bacteria</taxon>
        <taxon>Pseudomonadati</taxon>
        <taxon>Pseudomonadota</taxon>
        <taxon>Betaproteobacteria</taxon>
        <taxon>Rhodocyclales</taxon>
        <taxon>Zoogloeaceae</taxon>
        <taxon>Thauera</taxon>
    </lineage>
</organism>
<dbReference type="PRINTS" id="PR00344">
    <property type="entry name" value="BCTRLSENSOR"/>
</dbReference>
<dbReference type="CDD" id="cd00082">
    <property type="entry name" value="HisKA"/>
    <property type="match status" value="1"/>
</dbReference>
<dbReference type="GO" id="GO:0000155">
    <property type="term" value="F:phosphorelay sensor kinase activity"/>
    <property type="evidence" value="ECO:0007669"/>
    <property type="project" value="InterPro"/>
</dbReference>
<dbReference type="AlphaFoldDB" id="A0A5C7SJF6"/>
<feature type="transmembrane region" description="Helical" evidence="11">
    <location>
        <begin position="149"/>
        <end position="170"/>
    </location>
</feature>
<dbReference type="InterPro" id="IPR003594">
    <property type="entry name" value="HATPase_dom"/>
</dbReference>
<evidence type="ECO:0000256" key="8">
    <source>
        <dbReference type="ARBA" id="ARBA00022989"/>
    </source>
</evidence>
<dbReference type="Pfam" id="PF02518">
    <property type="entry name" value="HATPase_c"/>
    <property type="match status" value="1"/>
</dbReference>
<sequence length="482" mass="52256">MNRLADLSLRWKIPLRVVAAVLGTAIAVTVALVARDYEIVRQNLEGHARSMGRVLAHTLVMPVLHDDIWRAYEILQSAHEPNPAAPELQAQVVLVTDSDYRVFVSTRPRTFPIGSSAATPGGAYGLLRAELSHGAPEDQRLLEPADSPLFFVMTPLISDGVALGHVILTYAKPALLPRVAGLVGRAAGVTVLVLILLLPVSWAWARRTARPLLRLAEAMKQLPLEVEAARLADLPESRDEIGQLGAAFRRMVAEMRVKQEMERQMLSSERLAAIGRLTAGIAHEINNPLTGMLTALNTLQRHGGDAQRTERTLSLLQRGLSQIRNTVGALLVEAKIADREFAPEDVDDLLILVEAEAHARAVRVVVDGRIAAPVPLPATLLRQIVLNLLLNAVTAAEAGGMVRLDVRTAGRALAVAVFNDGAHIGQDEMPYLFEPFSSGRESGHGLGLWIVYQITRQLGGEIHVESEPGSTTFSIEIPYGNS</sequence>
<dbReference type="Proteomes" id="UP000321192">
    <property type="component" value="Unassembled WGS sequence"/>
</dbReference>
<dbReference type="CDD" id="cd06225">
    <property type="entry name" value="HAMP"/>
    <property type="match status" value="1"/>
</dbReference>
<dbReference type="Gene3D" id="6.10.340.10">
    <property type="match status" value="1"/>
</dbReference>
<dbReference type="RefSeq" id="WP_276659343.1">
    <property type="nucleotide sequence ID" value="NZ_SSFD01000208.1"/>
</dbReference>
<reference evidence="14 15" key="1">
    <citation type="submission" date="2018-09" db="EMBL/GenBank/DDBJ databases">
        <title>Metagenome Assembled Genomes from an Advanced Water Purification Facility.</title>
        <authorList>
            <person name="Stamps B.W."/>
            <person name="Spear J.R."/>
        </authorList>
    </citation>
    <scope>NUCLEOTIDE SEQUENCE [LARGE SCALE GENOMIC DNA]</scope>
    <source>
        <strain evidence="14">Bin_27_1</strain>
    </source>
</reference>
<keyword evidence="10 11" id="KW-0472">Membrane</keyword>
<dbReference type="EMBL" id="SSFD01000208">
    <property type="protein sequence ID" value="TXH83529.1"/>
    <property type="molecule type" value="Genomic_DNA"/>
</dbReference>
<dbReference type="SUPFAM" id="SSF55874">
    <property type="entry name" value="ATPase domain of HSP90 chaperone/DNA topoisomerase II/histidine kinase"/>
    <property type="match status" value="1"/>
</dbReference>
<dbReference type="InterPro" id="IPR050428">
    <property type="entry name" value="TCS_sensor_his_kinase"/>
</dbReference>
<comment type="caution">
    <text evidence="14">The sequence shown here is derived from an EMBL/GenBank/DDBJ whole genome shotgun (WGS) entry which is preliminary data.</text>
</comment>
<proteinExistence type="predicted"/>
<evidence type="ECO:0000256" key="6">
    <source>
        <dbReference type="ARBA" id="ARBA00022692"/>
    </source>
</evidence>
<dbReference type="InterPro" id="IPR003660">
    <property type="entry name" value="HAMP_dom"/>
</dbReference>
<dbReference type="InterPro" id="IPR036097">
    <property type="entry name" value="HisK_dim/P_sf"/>
</dbReference>
<dbReference type="InterPro" id="IPR036890">
    <property type="entry name" value="HATPase_C_sf"/>
</dbReference>
<gene>
    <name evidence="14" type="ORF">E6Q80_13460</name>
</gene>
<keyword evidence="5" id="KW-0808">Transferase</keyword>
<dbReference type="PROSITE" id="PS50109">
    <property type="entry name" value="HIS_KIN"/>
    <property type="match status" value="1"/>
</dbReference>
<keyword evidence="4" id="KW-0597">Phosphoprotein</keyword>
<keyword evidence="6 11" id="KW-0812">Transmembrane</keyword>
<comment type="subcellular location">
    <subcellularLocation>
        <location evidence="2">Membrane</location>
    </subcellularLocation>
</comment>
<dbReference type="Pfam" id="PF00512">
    <property type="entry name" value="HisKA"/>
    <property type="match status" value="1"/>
</dbReference>
<feature type="transmembrane region" description="Helical" evidence="11">
    <location>
        <begin position="13"/>
        <end position="34"/>
    </location>
</feature>
<dbReference type="Gene3D" id="3.30.565.10">
    <property type="entry name" value="Histidine kinase-like ATPase, C-terminal domain"/>
    <property type="match status" value="1"/>
</dbReference>
<evidence type="ECO:0000256" key="10">
    <source>
        <dbReference type="ARBA" id="ARBA00023136"/>
    </source>
</evidence>
<evidence type="ECO:0000256" key="2">
    <source>
        <dbReference type="ARBA" id="ARBA00004370"/>
    </source>
</evidence>